<dbReference type="EMBL" id="JAVIIP010000005">
    <property type="protein sequence ID" value="MDX8538226.1"/>
    <property type="molecule type" value="Genomic_DNA"/>
</dbReference>
<comment type="caution">
    <text evidence="1">The sequence shown here is derived from an EMBL/GenBank/DDBJ whole genome shotgun (WGS) entry which is preliminary data.</text>
</comment>
<sequence>MQLSSIHPFARRGLAASAAVTLALGVTLAGPLAVPSYQAAHAAVVSVTVRERLATYGGWRTSSRFGEVWVPSVRPEWRPYTEGRWVWTDEGWYWESAEPFGGIVFHYGRWAYDPEFGWVWIAGYEWAPAWVVWRQGGDDIGWAPAPPRIADVAFDDGWWCFAPVAAIGVADVASVVRPVRENVTIIRNTTIINQTVIVNNAPRIRLGNQVVAIDAGPRLPELPRAVVTSIKAAKIVAPRKGDFSEARLDASKGEAVKMLAGNASLPAQGAVPVIAGTPEAAGHGPKKPAGVRTIRPAAAIAEGEPNTADRKHKRVIAGAGQVEIGETSDGKHAPRRRLNHQQMLAMRTPHHGPAKAEPHRPSLVQARKGAKCDPLVAHCKPPR</sequence>
<dbReference type="Pfam" id="PF20245">
    <property type="entry name" value="DUF6600"/>
    <property type="match status" value="1"/>
</dbReference>
<evidence type="ECO:0000313" key="2">
    <source>
        <dbReference type="Proteomes" id="UP001276564"/>
    </source>
</evidence>
<protein>
    <recommendedName>
        <fullName evidence="3">YXWGXW repeat-containing protein</fullName>
    </recommendedName>
</protein>
<gene>
    <name evidence="1" type="ORF">RFM23_11415</name>
</gene>
<dbReference type="InterPro" id="IPR046535">
    <property type="entry name" value="DUF6600"/>
</dbReference>
<proteinExistence type="predicted"/>
<name>A0ABU5ALR8_9HYPH</name>
<dbReference type="Proteomes" id="UP001276564">
    <property type="component" value="Unassembled WGS sequence"/>
</dbReference>
<evidence type="ECO:0008006" key="3">
    <source>
        <dbReference type="Google" id="ProtNLM"/>
    </source>
</evidence>
<organism evidence="1 2">
    <name type="scientific">Mesorhizobium abyssinicae</name>
    <dbReference type="NCBI Taxonomy" id="1209958"/>
    <lineage>
        <taxon>Bacteria</taxon>
        <taxon>Pseudomonadati</taxon>
        <taxon>Pseudomonadota</taxon>
        <taxon>Alphaproteobacteria</taxon>
        <taxon>Hyphomicrobiales</taxon>
        <taxon>Phyllobacteriaceae</taxon>
        <taxon>Mesorhizobium</taxon>
    </lineage>
</organism>
<evidence type="ECO:0000313" key="1">
    <source>
        <dbReference type="EMBL" id="MDX8538226.1"/>
    </source>
</evidence>
<accession>A0ABU5ALR8</accession>
<dbReference type="RefSeq" id="WP_320320330.1">
    <property type="nucleotide sequence ID" value="NZ_JAVIIP010000005.1"/>
</dbReference>
<reference evidence="1 2" key="1">
    <citation type="submission" date="2023-08" db="EMBL/GenBank/DDBJ databases">
        <title>Implementing the SeqCode for naming new Mesorhizobium species isolated from Vachellia karroo root nodules.</title>
        <authorList>
            <person name="Van Lill M."/>
        </authorList>
    </citation>
    <scope>NUCLEOTIDE SEQUENCE [LARGE SCALE GENOMIC DNA]</scope>
    <source>
        <strain evidence="1 2">VK4B</strain>
    </source>
</reference>
<keyword evidence="2" id="KW-1185">Reference proteome</keyword>